<reference evidence="3" key="1">
    <citation type="journal article" date="2019" name="Int. J. Syst. Evol. Microbiol.">
        <title>The Global Catalogue of Microorganisms (GCM) 10K type strain sequencing project: providing services to taxonomists for standard genome sequencing and annotation.</title>
        <authorList>
            <consortium name="The Broad Institute Genomics Platform"/>
            <consortium name="The Broad Institute Genome Sequencing Center for Infectious Disease"/>
            <person name="Wu L."/>
            <person name="Ma J."/>
        </authorList>
    </citation>
    <scope>NUCLEOTIDE SEQUENCE [LARGE SCALE GENOMIC DNA]</scope>
    <source>
        <strain evidence="3">ZS-22-S1</strain>
    </source>
</reference>
<dbReference type="PROSITE" id="PS51534">
    <property type="entry name" value="SEFIR"/>
    <property type="match status" value="1"/>
</dbReference>
<gene>
    <name evidence="2" type="ORF">ACFPCV_37475</name>
</gene>
<organism evidence="2 3">
    <name type="scientific">Actinophytocola glycyrrhizae</name>
    <dbReference type="NCBI Taxonomy" id="2044873"/>
    <lineage>
        <taxon>Bacteria</taxon>
        <taxon>Bacillati</taxon>
        <taxon>Actinomycetota</taxon>
        <taxon>Actinomycetes</taxon>
        <taxon>Pseudonocardiales</taxon>
        <taxon>Pseudonocardiaceae</taxon>
    </lineage>
</organism>
<dbReference type="Pfam" id="PF08357">
    <property type="entry name" value="SEFIR"/>
    <property type="match status" value="1"/>
</dbReference>
<name>A0ABV9SEQ7_9PSEU</name>
<dbReference type="Gene3D" id="3.40.50.11530">
    <property type="match status" value="1"/>
</dbReference>
<evidence type="ECO:0000259" key="1">
    <source>
        <dbReference type="PROSITE" id="PS51534"/>
    </source>
</evidence>
<accession>A0ABV9SEQ7</accession>
<keyword evidence="3" id="KW-1185">Reference proteome</keyword>
<dbReference type="InterPro" id="IPR013568">
    <property type="entry name" value="SEFIR_dom"/>
</dbReference>
<protein>
    <submittedName>
        <fullName evidence="2">SEFIR domain-containing protein</fullName>
    </submittedName>
</protein>
<comment type="caution">
    <text evidence="2">The sequence shown here is derived from an EMBL/GenBank/DDBJ whole genome shotgun (WGS) entry which is preliminary data.</text>
</comment>
<sequence length="62" mass="7251">MAVDVPRVFVTYAHESDEHKEQVLAFATFLRQVGIDAVLDLWFTDARQDWYSWILRGPNKVV</sequence>
<dbReference type="Proteomes" id="UP001595859">
    <property type="component" value="Unassembled WGS sequence"/>
</dbReference>
<dbReference type="RefSeq" id="WP_378062154.1">
    <property type="nucleotide sequence ID" value="NZ_JBHSIS010000027.1"/>
</dbReference>
<dbReference type="EMBL" id="JBHSIS010000027">
    <property type="protein sequence ID" value="MFC4859221.1"/>
    <property type="molecule type" value="Genomic_DNA"/>
</dbReference>
<proteinExistence type="predicted"/>
<evidence type="ECO:0000313" key="3">
    <source>
        <dbReference type="Proteomes" id="UP001595859"/>
    </source>
</evidence>
<feature type="domain" description="SEFIR" evidence="1">
    <location>
        <begin position="5"/>
        <end position="62"/>
    </location>
</feature>
<evidence type="ECO:0000313" key="2">
    <source>
        <dbReference type="EMBL" id="MFC4859221.1"/>
    </source>
</evidence>